<evidence type="ECO:0008006" key="3">
    <source>
        <dbReference type="Google" id="ProtNLM"/>
    </source>
</evidence>
<proteinExistence type="predicted"/>
<keyword evidence="2" id="KW-1185">Reference proteome</keyword>
<dbReference type="RefSeq" id="WP_226027810.1">
    <property type="nucleotide sequence ID" value="NZ_BAABIV010000013.1"/>
</dbReference>
<dbReference type="InterPro" id="IPR015315">
    <property type="entry name" value="DUF1963"/>
</dbReference>
<comment type="caution">
    <text evidence="1">The sequence shown here is derived from an EMBL/GenBank/DDBJ whole genome shotgun (WGS) entry which is preliminary data.</text>
</comment>
<dbReference type="EMBL" id="BAABIV010000013">
    <property type="protein sequence ID" value="GAA4990442.1"/>
    <property type="molecule type" value="Genomic_DNA"/>
</dbReference>
<accession>A0ABP9I875</accession>
<reference evidence="2" key="1">
    <citation type="journal article" date="2019" name="Int. J. Syst. Evol. Microbiol.">
        <title>The Global Catalogue of Microorganisms (GCM) 10K type strain sequencing project: providing services to taxonomists for standard genome sequencing and annotation.</title>
        <authorList>
            <consortium name="The Broad Institute Genomics Platform"/>
            <consortium name="The Broad Institute Genome Sequencing Center for Infectious Disease"/>
            <person name="Wu L."/>
            <person name="Ma J."/>
        </authorList>
    </citation>
    <scope>NUCLEOTIDE SEQUENCE [LARGE SCALE GENOMIC DNA]</scope>
    <source>
        <strain evidence="2">JCM 17657</strain>
    </source>
</reference>
<sequence length="842" mass="90352">MSQNQQENAGDFPLPADAPTGLVAALRTCLAPLRPAQAFDDAFGYVLHGTGPGVPAALGESAATPWGEMVCGGGHGPQDRVAAVAESEPGWSPQAAEAARLVVYRDAPAGLLARFGRLLGALTARDRSDSATWLGVLTDDVLKAVESTSTGAEQVRARWTPDLLSEVARAGGAPGRTPVHATLATLLYLDPGTNWNRRFDLLGTEAGDAFLARHTDVLTEVVTAPGRGHRRRVTLRCARDAERHIGLLAALAVDEDRAVRAEALAALAWLDGPRQVEVLRPHLRTAPPDRLPGVLERLADLDGGYAVIRDALEAGDGHPLDAERARSLRRTADRAALLEGPGAVVPVPPVEPPGDAGLLAELDTRVAAVRLEGDDFWHGVEQWLARIPDVRVLRDALRRAGTTDADRRVAALLTVRIIGALGRPLGAVLTPEDAGRWWPLFAERPDLVAEYLEGFDTRRHPDREAVDTVHMMLKIVECFTAVPDTLVPRLTSIALGASRHRLAARRVLGDHPGARAVARAALDGTEQTARRSAAEWLAGLGEPGVVPPEPGWEFGDGVLAPATRALPAATLWWLDRFRAQALERGVPEPEVNRWLGLARPMLRSAPDGSGPVVGRLGGPLMLPADAPTPGDTYETAGEEDEAYTSEHQLILTLDFAAVPKGATDLPLPPDGTLLLFVDADLEPWPAGGAVYVPAGVPVEERESSPDYEVYEYDSPEELDAELRRVGDLRLVPGVSLPTTPPDKEMRARHPHADTLREIWSEQTDGGGSWQLGGHAANFDDYGDPVAGSADPDDGELLSDPGNWVLLAQWAGFPMSILYWTIPRQDLAARRFDRVAVQMHANP</sequence>
<dbReference type="Proteomes" id="UP001500610">
    <property type="component" value="Unassembled WGS sequence"/>
</dbReference>
<dbReference type="SUPFAM" id="SSF103032">
    <property type="entry name" value="Hypothetical protein YwqG"/>
    <property type="match status" value="1"/>
</dbReference>
<evidence type="ECO:0000313" key="1">
    <source>
        <dbReference type="EMBL" id="GAA4990442.1"/>
    </source>
</evidence>
<dbReference type="Pfam" id="PF13646">
    <property type="entry name" value="HEAT_2"/>
    <property type="match status" value="1"/>
</dbReference>
<dbReference type="InterPro" id="IPR035948">
    <property type="entry name" value="YwqG-like_sf"/>
</dbReference>
<dbReference type="Gene3D" id="2.30.320.10">
    <property type="entry name" value="YwqG-like"/>
    <property type="match status" value="1"/>
</dbReference>
<organism evidence="1 2">
    <name type="scientific">Streptomyces hyderabadensis</name>
    <dbReference type="NCBI Taxonomy" id="598549"/>
    <lineage>
        <taxon>Bacteria</taxon>
        <taxon>Bacillati</taxon>
        <taxon>Actinomycetota</taxon>
        <taxon>Actinomycetes</taxon>
        <taxon>Kitasatosporales</taxon>
        <taxon>Streptomycetaceae</taxon>
        <taxon>Streptomyces</taxon>
    </lineage>
</organism>
<protein>
    <recommendedName>
        <fullName evidence="3">DUF1963 domain-containing protein</fullName>
    </recommendedName>
</protein>
<gene>
    <name evidence="1" type="ORF">GCM10023257_33460</name>
</gene>
<evidence type="ECO:0000313" key="2">
    <source>
        <dbReference type="Proteomes" id="UP001500610"/>
    </source>
</evidence>
<name>A0ABP9I875_9ACTN</name>
<dbReference type="Pfam" id="PF09234">
    <property type="entry name" value="DUF1963"/>
    <property type="match status" value="1"/>
</dbReference>